<evidence type="ECO:0000256" key="7">
    <source>
        <dbReference type="ARBA" id="ARBA00047851"/>
    </source>
</evidence>
<evidence type="ECO:0000259" key="12">
    <source>
        <dbReference type="Pfam" id="PF02581"/>
    </source>
</evidence>
<feature type="binding site" evidence="9">
    <location>
        <position position="140"/>
    </location>
    <ligand>
        <name>4-amino-2-methyl-5-(diphosphooxymethyl)pyrimidine</name>
        <dbReference type="ChEBI" id="CHEBI:57841"/>
    </ligand>
</feature>
<protein>
    <recommendedName>
        <fullName evidence="9">Thiamine-phosphate synthase</fullName>
        <shortName evidence="9">TP synthase</shortName>
        <shortName evidence="9">TPS</shortName>
        <ecNumber evidence="9">2.5.1.3</ecNumber>
    </recommendedName>
    <alternativeName>
        <fullName evidence="9">Thiamine-phosphate pyrophosphorylase</fullName>
        <shortName evidence="9">TMP pyrophosphorylase</shortName>
        <shortName evidence="9">TMP-PPase</shortName>
    </alternativeName>
</protein>
<keyword evidence="3 9" id="KW-0479">Metal-binding</keyword>
<comment type="function">
    <text evidence="9">Condenses 4-methyl-5-(beta-hydroxyethyl)thiazole monophosphate (THZ-P) and 2-methyl-4-amino-5-hydroxymethyl pyrimidine pyrophosphate (HMP-PP) to form thiamine monophosphate (TMP).</text>
</comment>
<feature type="binding site" evidence="9">
    <location>
        <position position="110"/>
    </location>
    <ligand>
        <name>4-amino-2-methyl-5-(diphosphooxymethyl)pyrimidine</name>
        <dbReference type="ChEBI" id="CHEBI:57841"/>
    </ligand>
</feature>
<feature type="domain" description="Thiamine phosphate synthase/TenI" evidence="12">
    <location>
        <begin position="10"/>
        <end position="190"/>
    </location>
</feature>
<dbReference type="GO" id="GO:0000287">
    <property type="term" value="F:magnesium ion binding"/>
    <property type="evidence" value="ECO:0007669"/>
    <property type="project" value="UniProtKB-UniRule"/>
</dbReference>
<comment type="caution">
    <text evidence="9">Lacks conserved residue(s) required for the propagation of feature annotation.</text>
</comment>
<keyword evidence="5 9" id="KW-0784">Thiamine biosynthesis</keyword>
<dbReference type="EC" id="2.5.1.3" evidence="9"/>
<comment type="catalytic activity">
    <reaction evidence="8 9 10">
        <text>2-[(2R,5Z)-2-carboxy-4-methylthiazol-5(2H)-ylidene]ethyl phosphate + 4-amino-2-methyl-5-(diphosphooxymethyl)pyrimidine + 2 H(+) = thiamine phosphate + CO2 + diphosphate</text>
        <dbReference type="Rhea" id="RHEA:47844"/>
        <dbReference type="ChEBI" id="CHEBI:15378"/>
        <dbReference type="ChEBI" id="CHEBI:16526"/>
        <dbReference type="ChEBI" id="CHEBI:33019"/>
        <dbReference type="ChEBI" id="CHEBI:37575"/>
        <dbReference type="ChEBI" id="CHEBI:57841"/>
        <dbReference type="ChEBI" id="CHEBI:62899"/>
        <dbReference type="EC" id="2.5.1.3"/>
    </reaction>
</comment>
<evidence type="ECO:0000256" key="4">
    <source>
        <dbReference type="ARBA" id="ARBA00022842"/>
    </source>
</evidence>
<feature type="binding site" evidence="9">
    <location>
        <begin position="40"/>
        <end position="44"/>
    </location>
    <ligand>
        <name>4-amino-2-methyl-5-(diphosphooxymethyl)pyrimidine</name>
        <dbReference type="ChEBI" id="CHEBI:57841"/>
    </ligand>
</feature>
<dbReference type="InterPro" id="IPR022998">
    <property type="entry name" value="ThiamineP_synth_TenI"/>
</dbReference>
<dbReference type="Proteomes" id="UP000183018">
    <property type="component" value="Unassembled WGS sequence"/>
</dbReference>
<dbReference type="EMBL" id="FORC01000001">
    <property type="protein sequence ID" value="SFI35462.1"/>
    <property type="molecule type" value="Genomic_DNA"/>
</dbReference>
<dbReference type="SUPFAM" id="SSF51391">
    <property type="entry name" value="Thiamin phosphate synthase"/>
    <property type="match status" value="1"/>
</dbReference>
<keyword evidence="2 9" id="KW-0808">Transferase</keyword>
<dbReference type="GO" id="GO:0004789">
    <property type="term" value="F:thiamine-phosphate diphosphorylase activity"/>
    <property type="evidence" value="ECO:0007669"/>
    <property type="project" value="UniProtKB-UniRule"/>
</dbReference>
<dbReference type="GO" id="GO:0009229">
    <property type="term" value="P:thiamine diphosphate biosynthetic process"/>
    <property type="evidence" value="ECO:0007669"/>
    <property type="project" value="UniProtKB-UniRule"/>
</dbReference>
<dbReference type="PANTHER" id="PTHR20857:SF15">
    <property type="entry name" value="THIAMINE-PHOSPHATE SYNTHASE"/>
    <property type="match status" value="1"/>
</dbReference>
<dbReference type="InterPro" id="IPR034291">
    <property type="entry name" value="TMP_synthase"/>
</dbReference>
<comment type="pathway">
    <text evidence="1 9 11">Cofactor biosynthesis; thiamine diphosphate biosynthesis; thiamine phosphate from 4-amino-2-methyl-5-diphosphomethylpyrimidine and 4-methyl-5-(2-phosphoethyl)-thiazole: step 1/1.</text>
</comment>
<dbReference type="Pfam" id="PF02581">
    <property type="entry name" value="TMP-TENI"/>
    <property type="match status" value="1"/>
</dbReference>
<dbReference type="GO" id="GO:0009228">
    <property type="term" value="P:thiamine biosynthetic process"/>
    <property type="evidence" value="ECO:0007669"/>
    <property type="project" value="UniProtKB-KW"/>
</dbReference>
<dbReference type="Gene3D" id="3.20.20.70">
    <property type="entry name" value="Aldolase class I"/>
    <property type="match status" value="1"/>
</dbReference>
<reference evidence="14" key="1">
    <citation type="submission" date="2016-10" db="EMBL/GenBank/DDBJ databases">
        <authorList>
            <person name="Varghese N."/>
            <person name="Submissions S."/>
        </authorList>
    </citation>
    <scope>NUCLEOTIDE SEQUENCE [LARGE SCALE GENOMIC DNA]</scope>
    <source>
        <strain evidence="14">LMG 22563</strain>
    </source>
</reference>
<name>A0A1I3HIE8_9GAMM</name>
<gene>
    <name evidence="9" type="primary">thiE</name>
    <name evidence="13" type="ORF">SAMN05216602_0932</name>
</gene>
<comment type="catalytic activity">
    <reaction evidence="7 9 10">
        <text>2-(2-carboxy-4-methylthiazol-5-yl)ethyl phosphate + 4-amino-2-methyl-5-(diphosphooxymethyl)pyrimidine + 2 H(+) = thiamine phosphate + CO2 + diphosphate</text>
        <dbReference type="Rhea" id="RHEA:47848"/>
        <dbReference type="ChEBI" id="CHEBI:15378"/>
        <dbReference type="ChEBI" id="CHEBI:16526"/>
        <dbReference type="ChEBI" id="CHEBI:33019"/>
        <dbReference type="ChEBI" id="CHEBI:37575"/>
        <dbReference type="ChEBI" id="CHEBI:57841"/>
        <dbReference type="ChEBI" id="CHEBI:62890"/>
        <dbReference type="EC" id="2.5.1.3"/>
    </reaction>
</comment>
<dbReference type="OrthoDB" id="9789949at2"/>
<dbReference type="RefSeq" id="WP_074881188.1">
    <property type="nucleotide sequence ID" value="NZ_FORC01000001.1"/>
</dbReference>
<dbReference type="InterPro" id="IPR036206">
    <property type="entry name" value="ThiamineP_synth_sf"/>
</dbReference>
<feature type="binding site" evidence="9">
    <location>
        <begin position="137"/>
        <end position="139"/>
    </location>
    <ligand>
        <name>2-[(2R,5Z)-2-carboxy-4-methylthiazol-5(2H)-ylidene]ethyl phosphate</name>
        <dbReference type="ChEBI" id="CHEBI:62899"/>
    </ligand>
</feature>
<evidence type="ECO:0000256" key="6">
    <source>
        <dbReference type="ARBA" id="ARBA00047334"/>
    </source>
</evidence>
<evidence type="ECO:0000256" key="9">
    <source>
        <dbReference type="HAMAP-Rule" id="MF_00097"/>
    </source>
</evidence>
<evidence type="ECO:0000313" key="13">
    <source>
        <dbReference type="EMBL" id="SFI35462.1"/>
    </source>
</evidence>
<dbReference type="UniPathway" id="UPA00060">
    <property type="reaction ID" value="UER00141"/>
</dbReference>
<evidence type="ECO:0000256" key="2">
    <source>
        <dbReference type="ARBA" id="ARBA00022679"/>
    </source>
</evidence>
<feature type="binding site" evidence="9">
    <location>
        <position position="167"/>
    </location>
    <ligand>
        <name>2-[(2R,5Z)-2-carboxy-4-methylthiazol-5(2H)-ylidene]ethyl phosphate</name>
        <dbReference type="ChEBI" id="CHEBI:62899"/>
    </ligand>
</feature>
<evidence type="ECO:0000256" key="8">
    <source>
        <dbReference type="ARBA" id="ARBA00047883"/>
    </source>
</evidence>
<dbReference type="STRING" id="289370.SAMN05216602_0932"/>
<accession>A0A1I3HIE8</accession>
<feature type="binding site" evidence="9">
    <location>
        <position position="73"/>
    </location>
    <ligand>
        <name>Mg(2+)</name>
        <dbReference type="ChEBI" id="CHEBI:18420"/>
    </ligand>
</feature>
<dbReference type="CDD" id="cd00564">
    <property type="entry name" value="TMP_TenI"/>
    <property type="match status" value="1"/>
</dbReference>
<dbReference type="NCBIfam" id="TIGR00693">
    <property type="entry name" value="thiE"/>
    <property type="match status" value="1"/>
</dbReference>
<proteinExistence type="inferred from homology"/>
<dbReference type="HAMAP" id="MF_00097">
    <property type="entry name" value="TMP_synthase"/>
    <property type="match status" value="1"/>
</dbReference>
<dbReference type="InterPro" id="IPR013785">
    <property type="entry name" value="Aldolase_TIM"/>
</dbReference>
<evidence type="ECO:0000256" key="1">
    <source>
        <dbReference type="ARBA" id="ARBA00005165"/>
    </source>
</evidence>
<dbReference type="AlphaFoldDB" id="A0A1I3HIE8"/>
<evidence type="ECO:0000256" key="5">
    <source>
        <dbReference type="ARBA" id="ARBA00022977"/>
    </source>
</evidence>
<keyword evidence="4 9" id="KW-0460">Magnesium</keyword>
<comment type="cofactor">
    <cofactor evidence="9">
        <name>Mg(2+)</name>
        <dbReference type="ChEBI" id="CHEBI:18420"/>
    </cofactor>
    <text evidence="9">Binds 1 Mg(2+) ion per subunit.</text>
</comment>
<dbReference type="PANTHER" id="PTHR20857">
    <property type="entry name" value="THIAMINE-PHOSPHATE PYROPHOSPHORYLASE"/>
    <property type="match status" value="1"/>
</dbReference>
<evidence type="ECO:0000256" key="11">
    <source>
        <dbReference type="RuleBase" id="RU004253"/>
    </source>
</evidence>
<sequence>MAKPGKLRGLYAITDSQLLADGKLLPYVEAALTGGARLLQYRDKSTDEARRLREAEALHRLCESHGATLIINDDAELAARLGVGLHLGQQDGSLAAARALLGRQAVIGATCHAQLALAEQAASEGASYVAFGRFFNSLTKPGAPAATPDLLAQAKAQVALPIVAIGGIDLHNAAPLIDQGASMIAVIHALFAAASPTEVERRARAFSALFESN</sequence>
<evidence type="ECO:0000256" key="3">
    <source>
        <dbReference type="ARBA" id="ARBA00022723"/>
    </source>
</evidence>
<comment type="catalytic activity">
    <reaction evidence="6 9 10">
        <text>4-methyl-5-(2-phosphooxyethyl)-thiazole + 4-amino-2-methyl-5-(diphosphooxymethyl)pyrimidine + H(+) = thiamine phosphate + diphosphate</text>
        <dbReference type="Rhea" id="RHEA:22328"/>
        <dbReference type="ChEBI" id="CHEBI:15378"/>
        <dbReference type="ChEBI" id="CHEBI:33019"/>
        <dbReference type="ChEBI" id="CHEBI:37575"/>
        <dbReference type="ChEBI" id="CHEBI:57841"/>
        <dbReference type="ChEBI" id="CHEBI:58296"/>
        <dbReference type="EC" id="2.5.1.3"/>
    </reaction>
</comment>
<evidence type="ECO:0000256" key="10">
    <source>
        <dbReference type="RuleBase" id="RU003826"/>
    </source>
</evidence>
<organism evidence="13 14">
    <name type="scientific">Phytopseudomonas argentinensis</name>
    <dbReference type="NCBI Taxonomy" id="289370"/>
    <lineage>
        <taxon>Bacteria</taxon>
        <taxon>Pseudomonadati</taxon>
        <taxon>Pseudomonadota</taxon>
        <taxon>Gammaproteobacteria</taxon>
        <taxon>Pseudomonadales</taxon>
        <taxon>Pseudomonadaceae</taxon>
        <taxon>Phytopseudomonas</taxon>
    </lineage>
</organism>
<evidence type="ECO:0000313" key="14">
    <source>
        <dbReference type="Proteomes" id="UP000183018"/>
    </source>
</evidence>
<comment type="similarity">
    <text evidence="9 10">Belongs to the thiamine-phosphate synthase family.</text>
</comment>
<keyword evidence="14" id="KW-1185">Reference proteome</keyword>
<feature type="binding site" evidence="9">
    <location>
        <position position="91"/>
    </location>
    <ligand>
        <name>Mg(2+)</name>
        <dbReference type="ChEBI" id="CHEBI:18420"/>
    </ligand>
</feature>
<dbReference type="GO" id="GO:0005737">
    <property type="term" value="C:cytoplasm"/>
    <property type="evidence" value="ECO:0007669"/>
    <property type="project" value="TreeGrafter"/>
</dbReference>
<feature type="binding site" evidence="9">
    <location>
        <position position="72"/>
    </location>
    <ligand>
        <name>4-amino-2-methyl-5-(diphosphooxymethyl)pyrimidine</name>
        <dbReference type="ChEBI" id="CHEBI:57841"/>
    </ligand>
</feature>